<dbReference type="Gene3D" id="4.10.240.10">
    <property type="entry name" value="Zn(2)-C6 fungal-type DNA-binding domain"/>
    <property type="match status" value="1"/>
</dbReference>
<gene>
    <name evidence="9" type="ORF">EJ04DRAFT_577421</name>
</gene>
<dbReference type="CDD" id="cd00067">
    <property type="entry name" value="GAL4"/>
    <property type="match status" value="1"/>
</dbReference>
<evidence type="ECO:0000259" key="8">
    <source>
        <dbReference type="PROSITE" id="PS50048"/>
    </source>
</evidence>
<keyword evidence="6" id="KW-0539">Nucleus</keyword>
<feature type="compositionally biased region" description="Low complexity" evidence="7">
    <location>
        <begin position="688"/>
        <end position="704"/>
    </location>
</feature>
<dbReference type="GO" id="GO:0001228">
    <property type="term" value="F:DNA-binding transcription activator activity, RNA polymerase II-specific"/>
    <property type="evidence" value="ECO:0007669"/>
    <property type="project" value="TreeGrafter"/>
</dbReference>
<keyword evidence="5" id="KW-0804">Transcription</keyword>
<dbReference type="EMBL" id="ML996157">
    <property type="protein sequence ID" value="KAF2733725.1"/>
    <property type="molecule type" value="Genomic_DNA"/>
</dbReference>
<dbReference type="GO" id="GO:0000978">
    <property type="term" value="F:RNA polymerase II cis-regulatory region sequence-specific DNA binding"/>
    <property type="evidence" value="ECO:0007669"/>
    <property type="project" value="TreeGrafter"/>
</dbReference>
<dbReference type="CDD" id="cd12148">
    <property type="entry name" value="fungal_TF_MHR"/>
    <property type="match status" value="1"/>
</dbReference>
<feature type="region of interest" description="Disordered" evidence="7">
    <location>
        <begin position="594"/>
        <end position="624"/>
    </location>
</feature>
<dbReference type="GO" id="GO:0006351">
    <property type="term" value="P:DNA-templated transcription"/>
    <property type="evidence" value="ECO:0007669"/>
    <property type="project" value="InterPro"/>
</dbReference>
<dbReference type="PROSITE" id="PS50048">
    <property type="entry name" value="ZN2_CY6_FUNGAL_2"/>
    <property type="match status" value="1"/>
</dbReference>
<evidence type="ECO:0000256" key="6">
    <source>
        <dbReference type="ARBA" id="ARBA00023242"/>
    </source>
</evidence>
<evidence type="ECO:0000256" key="1">
    <source>
        <dbReference type="ARBA" id="ARBA00022723"/>
    </source>
</evidence>
<evidence type="ECO:0000256" key="7">
    <source>
        <dbReference type="SAM" id="MobiDB-lite"/>
    </source>
</evidence>
<dbReference type="InterPro" id="IPR051430">
    <property type="entry name" value="Fungal_TF_Env_Response"/>
</dbReference>
<feature type="region of interest" description="Disordered" evidence="7">
    <location>
        <begin position="1"/>
        <end position="24"/>
    </location>
</feature>
<dbReference type="PANTHER" id="PTHR31944">
    <property type="entry name" value="HEME-RESPONSIVE ZINC FINGER TRANSCRIPTION FACTOR HAP1"/>
    <property type="match status" value="1"/>
</dbReference>
<name>A0A9P4V2W1_9PLEO</name>
<dbReference type="OrthoDB" id="4236860at2759"/>
<dbReference type="InterPro" id="IPR007219">
    <property type="entry name" value="XnlR_reg_dom"/>
</dbReference>
<proteinExistence type="predicted"/>
<dbReference type="SMART" id="SM00066">
    <property type="entry name" value="GAL4"/>
    <property type="match status" value="1"/>
</dbReference>
<evidence type="ECO:0000256" key="5">
    <source>
        <dbReference type="ARBA" id="ARBA00023163"/>
    </source>
</evidence>
<dbReference type="AlphaFoldDB" id="A0A9P4V2W1"/>
<protein>
    <recommendedName>
        <fullName evidence="8">Zn(2)-C6 fungal-type domain-containing protein</fullName>
    </recommendedName>
</protein>
<evidence type="ECO:0000313" key="9">
    <source>
        <dbReference type="EMBL" id="KAF2733725.1"/>
    </source>
</evidence>
<dbReference type="PANTHER" id="PTHR31944:SF130">
    <property type="entry name" value="ZN(II)2CYS6 TRANSCRIPTION FACTO (EUROFUNG)"/>
    <property type="match status" value="1"/>
</dbReference>
<comment type="caution">
    <text evidence="9">The sequence shown here is derived from an EMBL/GenBank/DDBJ whole genome shotgun (WGS) entry which is preliminary data.</text>
</comment>
<sequence length="835" mass="92135">MSTRSAESRSNSPEGEAGKRASKKRKVLSCYACRNRKMKCDRVYPVCGRCQKTGRADQCTYDPRLLEDLPMHDGHPDGGHAVGLALANHSTHGFSPDTFPSDSVAWKLRTQERRLELLERKLVKFEGAKDPLAPARFDDFDAEEAEPEFKEAMMFRGKAFKTQFMGTTSPMSVLGQFDELQAFTREAMAIDSSMARIRCDFKAFRNRRKMTLKEQKPLIQGKDADIVALVPSKAACDLHVQLYFRTFENAHRILHEPTFWKDYRAFWDHRPEDEVPVSFATTLVLIVATTKCLFSDHETLFLGDSSVEREAASHLIDVCDTWLSRQSRKHLTLELFQLLCLSLLAKKVNCVKMKQDWVNTGEVLRLAIASGLHRNSSQLAGGRVSEFDKEMRRRLWATTAELELQSSLDSGLQSALSGLYFDTQPPTNLPDEALTPEMEQAPAGRPLDAFTTSSYLTHSAQSLPLRVHLNQLLNNPTANLQYSDILHYDNQITSILSSLPTWSDPRAPIPTAILSLQLHQYLLILHMPYAKLASTNPRYTYSFTAAITATSSILTLYTTLNTASLPAPSFFRNDIFRAAITLSQIVYHNSAFSPQSSSPAPLPPPSTDTPILTTPGPPPSSTPLRIPYLPTGNLLLSTLCTTSTSLLSTATSLFEHKVMRLGTGYMEYWILCAASSLMPCSPLPPSHPTSLPTPSFTSTSHHPPSLRLEEIRQRGSKAIDGVTRLCFRVLALQRDPSADFAEKLRSTMATAGSPEVGKRDVLGEVLGGGGLKGADGLAEALVDFAKQGQGQQGGQMGMGGGGGGGGAWEGLQDMQVDMSGWTFPDFWAWDMGGDF</sequence>
<organism evidence="9 10">
    <name type="scientific">Polyplosphaeria fusca</name>
    <dbReference type="NCBI Taxonomy" id="682080"/>
    <lineage>
        <taxon>Eukaryota</taxon>
        <taxon>Fungi</taxon>
        <taxon>Dikarya</taxon>
        <taxon>Ascomycota</taxon>
        <taxon>Pezizomycotina</taxon>
        <taxon>Dothideomycetes</taxon>
        <taxon>Pleosporomycetidae</taxon>
        <taxon>Pleosporales</taxon>
        <taxon>Tetraplosphaeriaceae</taxon>
        <taxon>Polyplosphaeria</taxon>
    </lineage>
</organism>
<keyword evidence="2" id="KW-0862">Zinc</keyword>
<keyword evidence="1" id="KW-0479">Metal-binding</keyword>
<dbReference type="SUPFAM" id="SSF57701">
    <property type="entry name" value="Zn2/Cys6 DNA-binding domain"/>
    <property type="match status" value="1"/>
</dbReference>
<dbReference type="InterPro" id="IPR001138">
    <property type="entry name" value="Zn2Cys6_DnaBD"/>
</dbReference>
<dbReference type="Proteomes" id="UP000799444">
    <property type="component" value="Unassembled WGS sequence"/>
</dbReference>
<feature type="region of interest" description="Disordered" evidence="7">
    <location>
        <begin position="683"/>
        <end position="704"/>
    </location>
</feature>
<evidence type="ECO:0000256" key="2">
    <source>
        <dbReference type="ARBA" id="ARBA00022833"/>
    </source>
</evidence>
<keyword evidence="10" id="KW-1185">Reference proteome</keyword>
<reference evidence="9" key="1">
    <citation type="journal article" date="2020" name="Stud. Mycol.">
        <title>101 Dothideomycetes genomes: a test case for predicting lifestyles and emergence of pathogens.</title>
        <authorList>
            <person name="Haridas S."/>
            <person name="Albert R."/>
            <person name="Binder M."/>
            <person name="Bloem J."/>
            <person name="Labutti K."/>
            <person name="Salamov A."/>
            <person name="Andreopoulos B."/>
            <person name="Baker S."/>
            <person name="Barry K."/>
            <person name="Bills G."/>
            <person name="Bluhm B."/>
            <person name="Cannon C."/>
            <person name="Castanera R."/>
            <person name="Culley D."/>
            <person name="Daum C."/>
            <person name="Ezra D."/>
            <person name="Gonzalez J."/>
            <person name="Henrissat B."/>
            <person name="Kuo A."/>
            <person name="Liang C."/>
            <person name="Lipzen A."/>
            <person name="Lutzoni F."/>
            <person name="Magnuson J."/>
            <person name="Mondo S."/>
            <person name="Nolan M."/>
            <person name="Ohm R."/>
            <person name="Pangilinan J."/>
            <person name="Park H.-J."/>
            <person name="Ramirez L."/>
            <person name="Alfaro M."/>
            <person name="Sun H."/>
            <person name="Tritt A."/>
            <person name="Yoshinaga Y."/>
            <person name="Zwiers L.-H."/>
            <person name="Turgeon B."/>
            <person name="Goodwin S."/>
            <person name="Spatafora J."/>
            <person name="Crous P."/>
            <person name="Grigoriev I."/>
        </authorList>
    </citation>
    <scope>NUCLEOTIDE SEQUENCE</scope>
    <source>
        <strain evidence="9">CBS 125425</strain>
    </source>
</reference>
<feature type="domain" description="Zn(2)-C6 fungal-type" evidence="8">
    <location>
        <begin position="29"/>
        <end position="61"/>
    </location>
</feature>
<evidence type="ECO:0000256" key="4">
    <source>
        <dbReference type="ARBA" id="ARBA00023125"/>
    </source>
</evidence>
<dbReference type="InterPro" id="IPR036864">
    <property type="entry name" value="Zn2-C6_fun-type_DNA-bd_sf"/>
</dbReference>
<dbReference type="Pfam" id="PF04082">
    <property type="entry name" value="Fungal_trans"/>
    <property type="match status" value="1"/>
</dbReference>
<accession>A0A9P4V2W1</accession>
<keyword evidence="4" id="KW-0238">DNA-binding</keyword>
<evidence type="ECO:0000256" key="3">
    <source>
        <dbReference type="ARBA" id="ARBA00023015"/>
    </source>
</evidence>
<dbReference type="Pfam" id="PF00172">
    <property type="entry name" value="Zn_clus"/>
    <property type="match status" value="1"/>
</dbReference>
<dbReference type="PROSITE" id="PS00463">
    <property type="entry name" value="ZN2_CY6_FUNGAL_1"/>
    <property type="match status" value="1"/>
</dbReference>
<feature type="compositionally biased region" description="Polar residues" evidence="7">
    <location>
        <begin position="1"/>
        <end position="13"/>
    </location>
</feature>
<dbReference type="GO" id="GO:0005634">
    <property type="term" value="C:nucleus"/>
    <property type="evidence" value="ECO:0007669"/>
    <property type="project" value="TreeGrafter"/>
</dbReference>
<keyword evidence="3" id="KW-0805">Transcription regulation</keyword>
<evidence type="ECO:0000313" key="10">
    <source>
        <dbReference type="Proteomes" id="UP000799444"/>
    </source>
</evidence>
<dbReference type="GO" id="GO:0008270">
    <property type="term" value="F:zinc ion binding"/>
    <property type="evidence" value="ECO:0007669"/>
    <property type="project" value="InterPro"/>
</dbReference>